<organism evidence="2 3">
    <name type="scientific">Colletotrichum spinosum</name>
    <dbReference type="NCBI Taxonomy" id="1347390"/>
    <lineage>
        <taxon>Eukaryota</taxon>
        <taxon>Fungi</taxon>
        <taxon>Dikarya</taxon>
        <taxon>Ascomycota</taxon>
        <taxon>Pezizomycotina</taxon>
        <taxon>Sordariomycetes</taxon>
        <taxon>Hypocreomycetidae</taxon>
        <taxon>Glomerellales</taxon>
        <taxon>Glomerellaceae</taxon>
        <taxon>Colletotrichum</taxon>
        <taxon>Colletotrichum orbiculare species complex</taxon>
    </lineage>
</organism>
<dbReference type="EMBL" id="QAPG01000096">
    <property type="protein sequence ID" value="TDZ31732.1"/>
    <property type="molecule type" value="Genomic_DNA"/>
</dbReference>
<feature type="signal peptide" evidence="1">
    <location>
        <begin position="1"/>
        <end position="21"/>
    </location>
</feature>
<sequence>MVFSALLRFIFGFGLLSLALSQSNAGGAATTPNLPWVLTFGRPSNYDSYWNFDTSSIPADPIHPFRRVENGLEINVFRGPVDGGTQQMIQIHVESSSSNHDVFWQVYNGGSIVTRYSAIQHRPQTTELQSNVQGTFAMIPYQPGTRITLYWRLKDGGL</sequence>
<protein>
    <submittedName>
        <fullName evidence="2">Uncharacterized protein</fullName>
    </submittedName>
</protein>
<comment type="caution">
    <text evidence="2">The sequence shown here is derived from an EMBL/GenBank/DDBJ whole genome shotgun (WGS) entry which is preliminary data.</text>
</comment>
<dbReference type="Proteomes" id="UP000295083">
    <property type="component" value="Unassembled WGS sequence"/>
</dbReference>
<feature type="chain" id="PRO_5020964598" evidence="1">
    <location>
        <begin position="22"/>
        <end position="158"/>
    </location>
</feature>
<proteinExistence type="predicted"/>
<reference evidence="2 3" key="1">
    <citation type="submission" date="2018-11" db="EMBL/GenBank/DDBJ databases">
        <title>Genome sequence and assembly of Colletotrichum spinosum.</title>
        <authorList>
            <person name="Gan P."/>
            <person name="Shirasu K."/>
        </authorList>
    </citation>
    <scope>NUCLEOTIDE SEQUENCE [LARGE SCALE GENOMIC DNA]</scope>
    <source>
        <strain evidence="2 3">CBS 515.97</strain>
    </source>
</reference>
<gene>
    <name evidence="2" type="ORF">C8035_v001275</name>
</gene>
<keyword evidence="1" id="KW-0732">Signal</keyword>
<dbReference type="AlphaFoldDB" id="A0A4R8Q0K7"/>
<name>A0A4R8Q0K7_9PEZI</name>
<evidence type="ECO:0000256" key="1">
    <source>
        <dbReference type="SAM" id="SignalP"/>
    </source>
</evidence>
<keyword evidence="3" id="KW-1185">Reference proteome</keyword>
<accession>A0A4R8Q0K7</accession>
<evidence type="ECO:0000313" key="3">
    <source>
        <dbReference type="Proteomes" id="UP000295083"/>
    </source>
</evidence>
<evidence type="ECO:0000313" key="2">
    <source>
        <dbReference type="EMBL" id="TDZ31732.1"/>
    </source>
</evidence>